<keyword evidence="2" id="KW-1185">Reference proteome</keyword>
<organism evidence="1 2">
    <name type="scientific">Gymnopilus dilepis</name>
    <dbReference type="NCBI Taxonomy" id="231916"/>
    <lineage>
        <taxon>Eukaryota</taxon>
        <taxon>Fungi</taxon>
        <taxon>Dikarya</taxon>
        <taxon>Basidiomycota</taxon>
        <taxon>Agaricomycotina</taxon>
        <taxon>Agaricomycetes</taxon>
        <taxon>Agaricomycetidae</taxon>
        <taxon>Agaricales</taxon>
        <taxon>Agaricineae</taxon>
        <taxon>Hymenogastraceae</taxon>
        <taxon>Gymnopilus</taxon>
    </lineage>
</organism>
<dbReference type="Proteomes" id="UP000284706">
    <property type="component" value="Unassembled WGS sequence"/>
</dbReference>
<evidence type="ECO:0008006" key="3">
    <source>
        <dbReference type="Google" id="ProtNLM"/>
    </source>
</evidence>
<proteinExistence type="predicted"/>
<protein>
    <recommendedName>
        <fullName evidence="3">F-box domain-containing protein</fullName>
    </recommendedName>
</protein>
<dbReference type="STRING" id="231916.A0A409WT55"/>
<dbReference type="AlphaFoldDB" id="A0A409WT55"/>
<sequence>MDHDSSSASVRLPQELTDHILGFLTDDHPALSNCALVAQAWVHTARKHLFSHVRLDLVRLWPAAQQVVPPTPMHISMRQIELHSASLDTLQQCLQRVPSCVQHLTLSPGQYVDSSNPMRSAVTKRLISILKMLPFLKSIDIQMGLWEDYSPDFQAALRHLFAQDSLTAIAVEHGQLTETELASLLPQKPSLVSLSLTAMEIKASPLNTPTLTPAAIQKVEGVGLTSNLDYLHIFGVGILDAITSWFQASRLKAIPLQKLYISERVRNWRSVQQLLDLAGEHLQHLALEGPSRFYDFNAQLTSMDDLSLDNSTNLRKIEILYVEKSEIFSPVPWLASIFSSTSKPLELEVITLNLGVTRISYDIFSAETSWDEWAELDEILSRKEFHKLKLLEINLYHPPSLSHLYVEAVKELPFQFFNLRNQISIKPCSNKIL</sequence>
<dbReference type="InterPro" id="IPR032675">
    <property type="entry name" value="LRR_dom_sf"/>
</dbReference>
<name>A0A409WT55_9AGAR</name>
<dbReference type="SUPFAM" id="SSF52047">
    <property type="entry name" value="RNI-like"/>
    <property type="match status" value="1"/>
</dbReference>
<dbReference type="EMBL" id="NHYE01004844">
    <property type="protein sequence ID" value="PPQ81656.1"/>
    <property type="molecule type" value="Genomic_DNA"/>
</dbReference>
<dbReference type="OrthoDB" id="2788229at2759"/>
<reference evidence="1 2" key="1">
    <citation type="journal article" date="2018" name="Evol. Lett.">
        <title>Horizontal gene cluster transfer increased hallucinogenic mushroom diversity.</title>
        <authorList>
            <person name="Reynolds H.T."/>
            <person name="Vijayakumar V."/>
            <person name="Gluck-Thaler E."/>
            <person name="Korotkin H.B."/>
            <person name="Matheny P.B."/>
            <person name="Slot J.C."/>
        </authorList>
    </citation>
    <scope>NUCLEOTIDE SEQUENCE [LARGE SCALE GENOMIC DNA]</scope>
    <source>
        <strain evidence="1 2">SRW20</strain>
    </source>
</reference>
<comment type="caution">
    <text evidence="1">The sequence shown here is derived from an EMBL/GenBank/DDBJ whole genome shotgun (WGS) entry which is preliminary data.</text>
</comment>
<evidence type="ECO:0000313" key="1">
    <source>
        <dbReference type="EMBL" id="PPQ81656.1"/>
    </source>
</evidence>
<dbReference type="InParanoid" id="A0A409WT55"/>
<evidence type="ECO:0000313" key="2">
    <source>
        <dbReference type="Proteomes" id="UP000284706"/>
    </source>
</evidence>
<accession>A0A409WT55</accession>
<dbReference type="Gene3D" id="3.80.10.10">
    <property type="entry name" value="Ribonuclease Inhibitor"/>
    <property type="match status" value="1"/>
</dbReference>
<gene>
    <name evidence="1" type="ORF">CVT26_013921</name>
</gene>